<dbReference type="Gene3D" id="2.40.320.10">
    <property type="entry name" value="Hypothetical Protein Pfu-838710-001"/>
    <property type="match status" value="2"/>
</dbReference>
<comment type="subcellular location">
    <subcellularLocation>
        <location evidence="1 6">Nucleus</location>
    </subcellularLocation>
</comment>
<organism evidence="7 8">
    <name type="scientific">Drosophila rubida</name>
    <dbReference type="NCBI Taxonomy" id="30044"/>
    <lineage>
        <taxon>Eukaryota</taxon>
        <taxon>Metazoa</taxon>
        <taxon>Ecdysozoa</taxon>
        <taxon>Arthropoda</taxon>
        <taxon>Hexapoda</taxon>
        <taxon>Insecta</taxon>
        <taxon>Pterygota</taxon>
        <taxon>Neoptera</taxon>
        <taxon>Endopterygota</taxon>
        <taxon>Diptera</taxon>
        <taxon>Brachycera</taxon>
        <taxon>Muscomorpha</taxon>
        <taxon>Ephydroidea</taxon>
        <taxon>Drosophilidae</taxon>
        <taxon>Drosophila</taxon>
    </lineage>
</organism>
<dbReference type="AlphaFoldDB" id="A0AAD4KAQ3"/>
<evidence type="ECO:0000256" key="5">
    <source>
        <dbReference type="ARBA" id="ARBA00023242"/>
    </source>
</evidence>
<evidence type="ECO:0000313" key="8">
    <source>
        <dbReference type="Proteomes" id="UP001200034"/>
    </source>
</evidence>
<comment type="similarity">
    <text evidence="2 6">Belongs to the Mediator complex subunit 18 family.</text>
</comment>
<keyword evidence="6" id="KW-0010">Activator</keyword>
<feature type="non-terminal residue" evidence="7">
    <location>
        <position position="236"/>
    </location>
</feature>
<dbReference type="Proteomes" id="UP001200034">
    <property type="component" value="Unassembled WGS sequence"/>
</dbReference>
<keyword evidence="3 6" id="KW-0805">Transcription regulation</keyword>
<keyword evidence="5 6" id="KW-0539">Nucleus</keyword>
<comment type="caution">
    <text evidence="7">The sequence shown here is derived from an EMBL/GenBank/DDBJ whole genome shotgun (WGS) entry which is preliminary data.</text>
</comment>
<dbReference type="InterPro" id="IPR019095">
    <property type="entry name" value="Mediator_Med18"/>
</dbReference>
<accession>A0AAD4KAQ3</accession>
<dbReference type="GO" id="GO:0070847">
    <property type="term" value="C:core mediator complex"/>
    <property type="evidence" value="ECO:0007669"/>
    <property type="project" value="TreeGrafter"/>
</dbReference>
<dbReference type="Pfam" id="PF09637">
    <property type="entry name" value="Med18"/>
    <property type="match status" value="2"/>
</dbReference>
<keyword evidence="8" id="KW-1185">Reference proteome</keyword>
<evidence type="ECO:0000256" key="2">
    <source>
        <dbReference type="ARBA" id="ARBA00009814"/>
    </source>
</evidence>
<evidence type="ECO:0000256" key="1">
    <source>
        <dbReference type="ARBA" id="ARBA00004123"/>
    </source>
</evidence>
<proteinExistence type="inferred from homology"/>
<sequence length="236" mass="26745">LMAISSARESLSHALTNRFLPNLEYLLQGSILDSAVEHLMHRLKGLCDNVDTSPEPFHDLEVCMSLRQANSNQPLLLRVRRALGRDAPFQMRYLGQPEVDIRRPTLVRSCMDCACTNGILDFLSEMGFRLEFEYIAKGEQRNGFTKVVALLTLQFAGYMFRKGRMKITVSKLIKIVPGKQQDMANEPISQSYIVELSVVAPTGQENVGEEMRVFAEQLKPLVQLEKIDYKRLGNLP</sequence>
<protein>
    <recommendedName>
        <fullName evidence="6">Mediator of RNA polymerase II transcription subunit 18</fullName>
    </recommendedName>
    <alternativeName>
        <fullName evidence="6">Mediator complex subunit 18</fullName>
    </alternativeName>
</protein>
<comment type="function">
    <text evidence="6">Component of the Mediator complex, a coactivator involved in the regulated transcription of nearly all RNA polymerase II-dependent genes. Mediator functions as a bridge to convey information from gene-specific regulatory proteins to the basal RNA polymerase II transcription machinery. Mediator is recruited to promoters by direct interactions with regulatory proteins and serves as a scaffold for the assembly of a functional preinitiation complex with RNA polymerase II and the general transcription factors.</text>
</comment>
<evidence type="ECO:0000256" key="4">
    <source>
        <dbReference type="ARBA" id="ARBA00023163"/>
    </source>
</evidence>
<dbReference type="GO" id="GO:0006369">
    <property type="term" value="P:termination of RNA polymerase II transcription"/>
    <property type="evidence" value="ECO:0007669"/>
    <property type="project" value="TreeGrafter"/>
</dbReference>
<dbReference type="PANTHER" id="PTHR13321:SF2">
    <property type="entry name" value="MEDIATOR OF RNA POLYMERASE II TRANSCRIPTION SUBUNIT 18"/>
    <property type="match status" value="1"/>
</dbReference>
<evidence type="ECO:0000256" key="6">
    <source>
        <dbReference type="RuleBase" id="RU364150"/>
    </source>
</evidence>
<dbReference type="GO" id="GO:0006357">
    <property type="term" value="P:regulation of transcription by RNA polymerase II"/>
    <property type="evidence" value="ECO:0007669"/>
    <property type="project" value="InterPro"/>
</dbReference>
<reference evidence="7" key="1">
    <citation type="journal article" date="2021" name="Mol. Ecol. Resour.">
        <title>Phylogenomic analyses of the genus Drosophila reveals genomic signals of climate adaptation.</title>
        <authorList>
            <person name="Li F."/>
            <person name="Rane R.V."/>
            <person name="Luria V."/>
            <person name="Xiong Z."/>
            <person name="Chen J."/>
            <person name="Li Z."/>
            <person name="Catullo R.A."/>
            <person name="Griffin P.C."/>
            <person name="Schiffer M."/>
            <person name="Pearce S."/>
            <person name="Lee S.F."/>
            <person name="McElroy K."/>
            <person name="Stocker A."/>
            <person name="Shirriffs J."/>
            <person name="Cockerell F."/>
            <person name="Coppin C."/>
            <person name="Sgro C.M."/>
            <person name="Karger A."/>
            <person name="Cain J.W."/>
            <person name="Weber J.A."/>
            <person name="Santpere G."/>
            <person name="Kirschner M.W."/>
            <person name="Hoffmann A.A."/>
            <person name="Oakeshott J.G."/>
            <person name="Zhang G."/>
        </authorList>
    </citation>
    <scope>NUCLEOTIDE SEQUENCE</scope>
    <source>
        <strain evidence="7">BGI-SZ-2011g</strain>
    </source>
</reference>
<comment type="subunit">
    <text evidence="6">Component of the Mediator complex.</text>
</comment>
<dbReference type="EMBL" id="JAJJHW010000095">
    <property type="protein sequence ID" value="KAH8387424.1"/>
    <property type="molecule type" value="Genomic_DNA"/>
</dbReference>
<keyword evidence="4 6" id="KW-0804">Transcription</keyword>
<dbReference type="PANTHER" id="PTHR13321">
    <property type="entry name" value="MEDIATOR OF RNA POLYMERASE II TRANSCRIPTION, SUBUNIT 18"/>
    <property type="match status" value="1"/>
</dbReference>
<name>A0AAD4KAQ3_9MUSC</name>
<gene>
    <name evidence="6" type="primary">MED18</name>
    <name evidence="7" type="ORF">KR093_006940</name>
</gene>
<dbReference type="GO" id="GO:0016592">
    <property type="term" value="C:mediator complex"/>
    <property type="evidence" value="ECO:0007669"/>
    <property type="project" value="InterPro"/>
</dbReference>
<evidence type="ECO:0000313" key="7">
    <source>
        <dbReference type="EMBL" id="KAH8387424.1"/>
    </source>
</evidence>
<dbReference type="GO" id="GO:0003712">
    <property type="term" value="F:transcription coregulator activity"/>
    <property type="evidence" value="ECO:0007669"/>
    <property type="project" value="InterPro"/>
</dbReference>
<evidence type="ECO:0000256" key="3">
    <source>
        <dbReference type="ARBA" id="ARBA00023015"/>
    </source>
</evidence>